<comment type="pathway">
    <text evidence="1">Amino-acid biosynthesis; L-isoleucine biosynthesis; 2-oxobutanoate from pyruvate: step 1/3.</text>
</comment>
<dbReference type="GO" id="GO:0003852">
    <property type="term" value="F:2-isopropylmalate synthase activity"/>
    <property type="evidence" value="ECO:0007669"/>
    <property type="project" value="InterPro"/>
</dbReference>
<comment type="similarity">
    <text evidence="2 9">Belongs to the alpha-IPM synthase/homocitrate synthase family.</text>
</comment>
<keyword evidence="3" id="KW-0028">Amino-acid biosynthesis</keyword>
<keyword evidence="5 9" id="KW-0808">Transferase</keyword>
<dbReference type="InterPro" id="IPR005675">
    <property type="entry name" value="Citramal_synthase"/>
</dbReference>
<proteinExistence type="inferred from homology"/>
<dbReference type="InterPro" id="IPR054691">
    <property type="entry name" value="LeuA/HCS_post-cat"/>
</dbReference>
<evidence type="ECO:0000256" key="2">
    <source>
        <dbReference type="ARBA" id="ARBA00006154"/>
    </source>
</evidence>
<evidence type="ECO:0000256" key="7">
    <source>
        <dbReference type="ARBA" id="ARBA00048263"/>
    </source>
</evidence>
<evidence type="ECO:0000256" key="6">
    <source>
        <dbReference type="ARBA" id="ARBA00023304"/>
    </source>
</evidence>
<dbReference type="PANTHER" id="PTHR43538:SF1">
    <property type="entry name" value="(R)-CITRAMALATE SYNTHASE"/>
    <property type="match status" value="1"/>
</dbReference>
<dbReference type="EMBL" id="AZRL01000016">
    <property type="protein sequence ID" value="PNR96096.1"/>
    <property type="molecule type" value="Genomic_DNA"/>
</dbReference>
<comment type="caution">
    <text evidence="11">The sequence shown here is derived from an EMBL/GenBank/DDBJ whole genome shotgun (WGS) entry which is preliminary data.</text>
</comment>
<dbReference type="UniPathway" id="UPA00047">
    <property type="reaction ID" value="UER00066"/>
</dbReference>
<evidence type="ECO:0000256" key="5">
    <source>
        <dbReference type="ARBA" id="ARBA00022679"/>
    </source>
</evidence>
<name>A0A2K1NZY4_9BACT</name>
<evidence type="ECO:0000313" key="12">
    <source>
        <dbReference type="Proteomes" id="UP000236434"/>
    </source>
</evidence>
<evidence type="ECO:0000256" key="8">
    <source>
        <dbReference type="NCBIfam" id="TIGR00977"/>
    </source>
</evidence>
<sequence length="526" mass="58704">MKEPKLFDTTLRDGTQGENVSLTVEDKLKIAKKLDEYGIDYIEGGWPGSNPKDEEFFKKVQNISFKNSEIVAFSSTKRYGIKAEDDPNILKLVSSGAKIVTIFAKSWDFHVSQALGISLDDNLKLIEDTITFLKREGLEVFFDAEHFFDGYNHNQQYAIKTLEVAQNSGASIAVLCDTNGGQTPSKIKEAIETVKEKIKIPLGIHAHNDSGFAVSNSLTAIEEGVEQIQGTVGGLGERCGNADLCIIIPNLKFKYGFKLPKINVEKTTSLYNYVTEVANLTPDNRKPYVGRSAFTHKGGVHVSAILKNPLTYEHISPEWVGNTRRILVSELSGKSNLKSKLEELGFDITQFSEEQFKKLTSKIKEYEHDGYQFEGADASLKLLVLREFFEYVPNFQVENFNILHYNFIEDTGTEAIVKLKINGETVHAVAEGDGPVNALDKALRKALEDFFPSLKNMKLIDYKVRVLDSTSGTAAKVRVLIETSDTDKTWTTVGVSTNIIQASWKALLDSVEYGLFVDNFLPVKEH</sequence>
<accession>A0A2K1NZY4</accession>
<dbReference type="Pfam" id="PF22617">
    <property type="entry name" value="HCS_D2"/>
    <property type="match status" value="1"/>
</dbReference>
<dbReference type="Gene3D" id="3.30.160.270">
    <property type="match status" value="1"/>
</dbReference>
<dbReference type="Gene3D" id="1.10.238.260">
    <property type="match status" value="1"/>
</dbReference>
<dbReference type="GO" id="GO:0043714">
    <property type="term" value="F:(R)-citramalate synthase activity"/>
    <property type="evidence" value="ECO:0007669"/>
    <property type="project" value="UniProtKB-UniRule"/>
</dbReference>
<evidence type="ECO:0000256" key="1">
    <source>
        <dbReference type="ARBA" id="ARBA00004743"/>
    </source>
</evidence>
<dbReference type="EC" id="2.3.3.21" evidence="8"/>
<evidence type="ECO:0000259" key="10">
    <source>
        <dbReference type="PROSITE" id="PS50991"/>
    </source>
</evidence>
<keyword evidence="6" id="KW-0100">Branched-chain amino acid biosynthesis</keyword>
<evidence type="ECO:0000256" key="9">
    <source>
        <dbReference type="RuleBase" id="RU003523"/>
    </source>
</evidence>
<dbReference type="CDD" id="cd07941">
    <property type="entry name" value="DRE_TIM_LeuA3"/>
    <property type="match status" value="1"/>
</dbReference>
<reference evidence="11 12" key="1">
    <citation type="submission" date="2013-12" db="EMBL/GenBank/DDBJ databases">
        <title>Comparative genomics of Petrotoga isolates.</title>
        <authorList>
            <person name="Nesbo C.L."/>
            <person name="Charchuk R."/>
            <person name="Chow K."/>
        </authorList>
    </citation>
    <scope>NUCLEOTIDE SEQUENCE [LARGE SCALE GENOMIC DNA]</scope>
    <source>
        <strain evidence="11 12">DSM 13574</strain>
    </source>
</reference>
<keyword evidence="4" id="KW-0412">Isoleucine biosynthesis</keyword>
<feature type="domain" description="Pyruvate carboxyltransferase" evidence="10">
    <location>
        <begin position="4"/>
        <end position="268"/>
    </location>
</feature>
<dbReference type="RefSeq" id="WP_103067155.1">
    <property type="nucleotide sequence ID" value="NZ_AZRL01000016.1"/>
</dbReference>
<dbReference type="Proteomes" id="UP000236434">
    <property type="component" value="Unassembled WGS sequence"/>
</dbReference>
<dbReference type="Gene3D" id="3.20.20.70">
    <property type="entry name" value="Aldolase class I"/>
    <property type="match status" value="1"/>
</dbReference>
<dbReference type="PANTHER" id="PTHR43538">
    <property type="entry name" value="ALPHA-IPM SYNTHASE/HOMOCITRATE SYNTHASE"/>
    <property type="match status" value="1"/>
</dbReference>
<dbReference type="NCBIfam" id="TIGR00977">
    <property type="entry name" value="citramal_synth"/>
    <property type="match status" value="1"/>
</dbReference>
<evidence type="ECO:0000313" key="11">
    <source>
        <dbReference type="EMBL" id="PNR96096.1"/>
    </source>
</evidence>
<protein>
    <recommendedName>
        <fullName evidence="8">Citramalate synthase</fullName>
        <ecNumber evidence="8">2.3.3.21</ecNumber>
    </recommendedName>
</protein>
<dbReference type="Pfam" id="PF00682">
    <property type="entry name" value="HMGL-like"/>
    <property type="match status" value="1"/>
</dbReference>
<dbReference type="OrthoDB" id="9804858at2"/>
<dbReference type="PROSITE" id="PS00816">
    <property type="entry name" value="AIPM_HOMOCIT_SYNTH_2"/>
    <property type="match status" value="1"/>
</dbReference>
<dbReference type="InterPro" id="IPR000891">
    <property type="entry name" value="PYR_CT"/>
</dbReference>
<dbReference type="SUPFAM" id="SSF110921">
    <property type="entry name" value="2-isopropylmalate synthase LeuA, allosteric (dimerisation) domain"/>
    <property type="match status" value="1"/>
</dbReference>
<comment type="catalytic activity">
    <reaction evidence="7">
        <text>pyruvate + acetyl-CoA + H2O = (3R)-citramalate + CoA + H(+)</text>
        <dbReference type="Rhea" id="RHEA:19045"/>
        <dbReference type="ChEBI" id="CHEBI:15361"/>
        <dbReference type="ChEBI" id="CHEBI:15377"/>
        <dbReference type="ChEBI" id="CHEBI:15378"/>
        <dbReference type="ChEBI" id="CHEBI:30934"/>
        <dbReference type="ChEBI" id="CHEBI:57287"/>
        <dbReference type="ChEBI" id="CHEBI:57288"/>
        <dbReference type="EC" id="2.3.3.21"/>
    </reaction>
</comment>
<evidence type="ECO:0000256" key="3">
    <source>
        <dbReference type="ARBA" id="ARBA00022605"/>
    </source>
</evidence>
<dbReference type="PROSITE" id="PS00815">
    <property type="entry name" value="AIPM_HOMOCIT_SYNTH_1"/>
    <property type="match status" value="1"/>
</dbReference>
<dbReference type="GO" id="GO:0009098">
    <property type="term" value="P:L-leucine biosynthetic process"/>
    <property type="evidence" value="ECO:0007669"/>
    <property type="project" value="InterPro"/>
</dbReference>
<evidence type="ECO:0000256" key="4">
    <source>
        <dbReference type="ARBA" id="ARBA00022624"/>
    </source>
</evidence>
<dbReference type="InterPro" id="IPR002034">
    <property type="entry name" value="AIPM/Hcit_synth_CS"/>
</dbReference>
<dbReference type="GO" id="GO:0009097">
    <property type="term" value="P:isoleucine biosynthetic process"/>
    <property type="evidence" value="ECO:0007669"/>
    <property type="project" value="UniProtKB-UniRule"/>
</dbReference>
<dbReference type="SMART" id="SM00917">
    <property type="entry name" value="LeuA_dimer"/>
    <property type="match status" value="1"/>
</dbReference>
<dbReference type="InterPro" id="IPR036230">
    <property type="entry name" value="LeuA_allosteric_dom_sf"/>
</dbReference>
<dbReference type="InterPro" id="IPR013785">
    <property type="entry name" value="Aldolase_TIM"/>
</dbReference>
<gene>
    <name evidence="11" type="ORF">X929_06310</name>
</gene>
<dbReference type="SUPFAM" id="SSF51569">
    <property type="entry name" value="Aldolase"/>
    <property type="match status" value="1"/>
</dbReference>
<dbReference type="AlphaFoldDB" id="A0A2K1NZY4"/>
<dbReference type="PROSITE" id="PS50991">
    <property type="entry name" value="PYR_CT"/>
    <property type="match status" value="1"/>
</dbReference>
<dbReference type="Pfam" id="PF08502">
    <property type="entry name" value="LeuA_dimer"/>
    <property type="match status" value="1"/>
</dbReference>
<organism evidence="11 12">
    <name type="scientific">Petrotoga olearia DSM 13574</name>
    <dbReference type="NCBI Taxonomy" id="1122955"/>
    <lineage>
        <taxon>Bacteria</taxon>
        <taxon>Thermotogati</taxon>
        <taxon>Thermotogota</taxon>
        <taxon>Thermotogae</taxon>
        <taxon>Petrotogales</taxon>
        <taxon>Petrotogaceae</taxon>
        <taxon>Petrotoga</taxon>
    </lineage>
</organism>
<dbReference type="InterPro" id="IPR013709">
    <property type="entry name" value="2-isopropylmalate_synth_dimer"/>
</dbReference>